<organism evidence="1 2">
    <name type="scientific">Suipraeoptans intestinalis</name>
    <dbReference type="NCBI Taxonomy" id="2606628"/>
    <lineage>
        <taxon>Bacteria</taxon>
        <taxon>Bacillati</taxon>
        <taxon>Bacillota</taxon>
        <taxon>Clostridia</taxon>
        <taxon>Lachnospirales</taxon>
        <taxon>Lachnospiraceae</taxon>
        <taxon>Suipraeoptans</taxon>
    </lineage>
</organism>
<accession>A0A6N7V096</accession>
<proteinExistence type="predicted"/>
<dbReference type="RefSeq" id="WP_154476137.1">
    <property type="nucleotide sequence ID" value="NZ_VULY01000018.1"/>
</dbReference>
<evidence type="ECO:0000313" key="1">
    <source>
        <dbReference type="EMBL" id="MSR93266.1"/>
    </source>
</evidence>
<gene>
    <name evidence="1" type="ORF">FYJ34_03025</name>
</gene>
<evidence type="ECO:0000313" key="2">
    <source>
        <dbReference type="Proteomes" id="UP000434409"/>
    </source>
</evidence>
<dbReference type="AlphaFoldDB" id="A0A6N7V096"/>
<dbReference type="Proteomes" id="UP000434409">
    <property type="component" value="Unassembled WGS sequence"/>
</dbReference>
<dbReference type="EMBL" id="VULY01000018">
    <property type="protein sequence ID" value="MSR93266.1"/>
    <property type="molecule type" value="Genomic_DNA"/>
</dbReference>
<keyword evidence="2" id="KW-1185">Reference proteome</keyword>
<comment type="caution">
    <text evidence="1">The sequence shown here is derived from an EMBL/GenBank/DDBJ whole genome shotgun (WGS) entry which is preliminary data.</text>
</comment>
<name>A0A6N7V096_9FIRM</name>
<reference evidence="1 2" key="1">
    <citation type="submission" date="2019-08" db="EMBL/GenBank/DDBJ databases">
        <title>In-depth cultivation of the pig gut microbiome towards novel bacterial diversity and tailored functional studies.</title>
        <authorList>
            <person name="Wylensek D."/>
            <person name="Hitch T.C.A."/>
            <person name="Clavel T."/>
        </authorList>
    </citation>
    <scope>NUCLEOTIDE SEQUENCE [LARGE SCALE GENOMIC DNA]</scope>
    <source>
        <strain evidence="1 2">68-1-5</strain>
    </source>
</reference>
<protein>
    <submittedName>
        <fullName evidence="1">Uncharacterized protein</fullName>
    </submittedName>
</protein>
<sequence length="67" mass="7238">MAIVKIINGSIFMSSRVGEKDPAGVERRYTAMAVLVCGRVGSLKDLTRNWGWVDGKSGGTIIERKVG</sequence>